<dbReference type="CDD" id="cd02199">
    <property type="entry name" value="YjgF_YER057c_UK114_like_1"/>
    <property type="match status" value="1"/>
</dbReference>
<dbReference type="InterPro" id="IPR035959">
    <property type="entry name" value="RutC-like_sf"/>
</dbReference>
<evidence type="ECO:0000313" key="3">
    <source>
        <dbReference type="Proteomes" id="UP000092971"/>
    </source>
</evidence>
<evidence type="ECO:0000313" key="2">
    <source>
        <dbReference type="EMBL" id="ANW97579.1"/>
    </source>
</evidence>
<dbReference type="Proteomes" id="UP000092971">
    <property type="component" value="Chromosome"/>
</dbReference>
<protein>
    <recommendedName>
        <fullName evidence="1">Endoribonuclease L-PSP/chorismate mutase-like domain-containing protein</fullName>
    </recommendedName>
</protein>
<evidence type="ECO:0000259" key="1">
    <source>
        <dbReference type="Pfam" id="PF14588"/>
    </source>
</evidence>
<accession>A0A1B1YA21</accession>
<dbReference type="PANTHER" id="PTHR43760:SF1">
    <property type="entry name" value="ENDORIBONUCLEASE L-PSP_CHORISMATE MUTASE-LIKE DOMAIN-CONTAINING PROTEIN"/>
    <property type="match status" value="1"/>
</dbReference>
<sequence length="153" mass="16702">MRIENKIRELGYNLPESSPAGGIYTPVRRVGNVLYVSGQIPWLNGEVKYTGKVGTERNIEYAQEAARLCILNMLAAIRNAVGDLDKIRQIVKLTVMVSSEPGFDKQHIVANAASQLLVNIFGQEGCAARTAIGVNQLPLNVPVEIEGIVEVEE</sequence>
<dbReference type="InterPro" id="IPR013813">
    <property type="entry name" value="Endoribo_LPSP/chorism_mut-like"/>
</dbReference>
<dbReference type="OrthoDB" id="9806350at2"/>
<gene>
    <name evidence="2" type="ORF">CSTERTH_00275</name>
</gene>
<dbReference type="PANTHER" id="PTHR43760">
    <property type="entry name" value="ENDORIBONUCLEASE-RELATED"/>
    <property type="match status" value="1"/>
</dbReference>
<dbReference type="EMBL" id="CP014672">
    <property type="protein sequence ID" value="ANW97579.1"/>
    <property type="molecule type" value="Genomic_DNA"/>
</dbReference>
<feature type="domain" description="Endoribonuclease L-PSP/chorismate mutase-like" evidence="1">
    <location>
        <begin position="7"/>
        <end position="140"/>
    </location>
</feature>
<dbReference type="Pfam" id="PF14588">
    <property type="entry name" value="YjgF_endoribonc"/>
    <property type="match status" value="1"/>
</dbReference>
<name>A0A1B1YA21_THEST</name>
<dbReference type="RefSeq" id="WP_015357787.1">
    <property type="nucleotide sequence ID" value="NZ_CP014672.1"/>
</dbReference>
<proteinExistence type="predicted"/>
<reference evidence="2 3" key="1">
    <citation type="submission" date="2016-02" db="EMBL/GenBank/DDBJ databases">
        <title>Comparison of Clostridium stercorarium subspecies using comparative genomics and transcriptomics.</title>
        <authorList>
            <person name="Schellenberg J."/>
            <person name="Thallinger G."/>
            <person name="Levin D.B."/>
            <person name="Zhang X."/>
            <person name="Alvare G."/>
            <person name="Fristensky B."/>
            <person name="Sparling R."/>
        </authorList>
    </citation>
    <scope>NUCLEOTIDE SEQUENCE [LARGE SCALE GENOMIC DNA]</scope>
    <source>
        <strain evidence="2 3">DSM 2910</strain>
    </source>
</reference>
<dbReference type="Gene3D" id="3.30.1330.40">
    <property type="entry name" value="RutC-like"/>
    <property type="match status" value="1"/>
</dbReference>
<dbReference type="SUPFAM" id="SSF55298">
    <property type="entry name" value="YjgF-like"/>
    <property type="match status" value="1"/>
</dbReference>
<dbReference type="AlphaFoldDB" id="A0A1B1YA21"/>
<organism evidence="2 3">
    <name type="scientific">Thermoclostridium stercorarium subsp. thermolacticum DSM 2910</name>
    <dbReference type="NCBI Taxonomy" id="1121336"/>
    <lineage>
        <taxon>Bacteria</taxon>
        <taxon>Bacillati</taxon>
        <taxon>Bacillota</taxon>
        <taxon>Clostridia</taxon>
        <taxon>Eubacteriales</taxon>
        <taxon>Oscillospiraceae</taxon>
        <taxon>Thermoclostridium</taxon>
    </lineage>
</organism>